<dbReference type="InterPro" id="IPR029767">
    <property type="entry name" value="WecB-like"/>
</dbReference>
<dbReference type="PANTHER" id="PTHR43174">
    <property type="entry name" value="UDP-N-ACETYLGLUCOSAMINE 2-EPIMERASE"/>
    <property type="match status" value="1"/>
</dbReference>
<dbReference type="GO" id="GO:0008761">
    <property type="term" value="F:UDP-N-acetylglucosamine 2-epimerase activity"/>
    <property type="evidence" value="ECO:0007669"/>
    <property type="project" value="UniProtKB-EC"/>
</dbReference>
<keyword evidence="1 6" id="KW-0413">Isomerase</keyword>
<dbReference type="SUPFAM" id="SSF53756">
    <property type="entry name" value="UDP-Glycosyltransferase/glycogen phosphorylase"/>
    <property type="match status" value="1"/>
</dbReference>
<dbReference type="Proteomes" id="UP000218102">
    <property type="component" value="Unassembled WGS sequence"/>
</dbReference>
<protein>
    <recommendedName>
        <fullName evidence="5">UDP-N-acetylglucosamine 2-epimerase</fullName>
        <ecNumber evidence="4">5.1.3.14</ecNumber>
    </recommendedName>
</protein>
<accession>A0A2A3M7E6</accession>
<evidence type="ECO:0000256" key="6">
    <source>
        <dbReference type="RuleBase" id="RU003513"/>
    </source>
</evidence>
<proteinExistence type="inferred from homology"/>
<feature type="domain" description="UDP-N-acetylglucosamine 2-epimerase" evidence="7">
    <location>
        <begin position="25"/>
        <end position="370"/>
    </location>
</feature>
<evidence type="ECO:0000256" key="4">
    <source>
        <dbReference type="ARBA" id="ARBA00038858"/>
    </source>
</evidence>
<dbReference type="EMBL" id="NTME01000007">
    <property type="protein sequence ID" value="PBJ95969.1"/>
    <property type="molecule type" value="Genomic_DNA"/>
</dbReference>
<comment type="catalytic activity">
    <reaction evidence="2">
        <text>UDP-N-acetyl-alpha-D-glucosamine = UDP-N-acetyl-alpha-D-mannosamine</text>
        <dbReference type="Rhea" id="RHEA:17213"/>
        <dbReference type="ChEBI" id="CHEBI:57705"/>
        <dbReference type="ChEBI" id="CHEBI:68623"/>
        <dbReference type="EC" id="5.1.3.14"/>
    </reaction>
</comment>
<dbReference type="RefSeq" id="WP_096010020.1">
    <property type="nucleotide sequence ID" value="NZ_NTME01000007.1"/>
</dbReference>
<dbReference type="Pfam" id="PF02350">
    <property type="entry name" value="Epimerase_2"/>
    <property type="match status" value="1"/>
</dbReference>
<dbReference type="Gene3D" id="3.40.50.2000">
    <property type="entry name" value="Glycogen Phosphorylase B"/>
    <property type="match status" value="2"/>
</dbReference>
<evidence type="ECO:0000256" key="3">
    <source>
        <dbReference type="ARBA" id="ARBA00038209"/>
    </source>
</evidence>
<name>A0A2A3M7E6_PSEDL</name>
<comment type="similarity">
    <text evidence="3 6">Belongs to the UDP-N-acetylglucosamine 2-epimerase family.</text>
</comment>
<dbReference type="AlphaFoldDB" id="A0A2A3M7E6"/>
<reference evidence="8 9" key="1">
    <citation type="submission" date="2017-09" db="EMBL/GenBank/DDBJ databases">
        <authorList>
            <person name="Ehlers B."/>
            <person name="Leendertz F.H."/>
        </authorList>
    </citation>
    <scope>NUCLEOTIDE SEQUENCE [LARGE SCALE GENOMIC DNA]</scope>
    <source>
        <strain evidence="8 9">DJ-1</strain>
    </source>
</reference>
<dbReference type="EC" id="5.1.3.14" evidence="4"/>
<dbReference type="PANTHER" id="PTHR43174:SF2">
    <property type="entry name" value="UDP-N-ACETYLGLUCOSAMINE 2-EPIMERASE"/>
    <property type="match status" value="1"/>
</dbReference>
<comment type="caution">
    <text evidence="8">The sequence shown here is derived from an EMBL/GenBank/DDBJ whole genome shotgun (WGS) entry which is preliminary data.</text>
</comment>
<dbReference type="NCBIfam" id="TIGR00236">
    <property type="entry name" value="wecB"/>
    <property type="match status" value="1"/>
</dbReference>
<organism evidence="8 9">
    <name type="scientific">Pseudomonas plecoglossicida</name>
    <dbReference type="NCBI Taxonomy" id="70775"/>
    <lineage>
        <taxon>Bacteria</taxon>
        <taxon>Pseudomonadati</taxon>
        <taxon>Pseudomonadota</taxon>
        <taxon>Gammaproteobacteria</taxon>
        <taxon>Pseudomonadales</taxon>
        <taxon>Pseudomonadaceae</taxon>
        <taxon>Pseudomonas</taxon>
    </lineage>
</organism>
<evidence type="ECO:0000256" key="1">
    <source>
        <dbReference type="ARBA" id="ARBA00023235"/>
    </source>
</evidence>
<dbReference type="InterPro" id="IPR003331">
    <property type="entry name" value="UDP_GlcNAc_Epimerase_2_dom"/>
</dbReference>
<dbReference type="CDD" id="cd03786">
    <property type="entry name" value="GTB_UDP-GlcNAc_2-Epimerase"/>
    <property type="match status" value="1"/>
</dbReference>
<gene>
    <name evidence="8" type="ORF">CMV24_09020</name>
</gene>
<evidence type="ECO:0000256" key="5">
    <source>
        <dbReference type="ARBA" id="ARBA00074883"/>
    </source>
</evidence>
<evidence type="ECO:0000313" key="9">
    <source>
        <dbReference type="Proteomes" id="UP000218102"/>
    </source>
</evidence>
<evidence type="ECO:0000259" key="7">
    <source>
        <dbReference type="Pfam" id="PF02350"/>
    </source>
</evidence>
<evidence type="ECO:0000256" key="2">
    <source>
        <dbReference type="ARBA" id="ARBA00036080"/>
    </source>
</evidence>
<evidence type="ECO:0000313" key="8">
    <source>
        <dbReference type="EMBL" id="PBJ95969.1"/>
    </source>
</evidence>
<dbReference type="FunFam" id="3.40.50.2000:FF:000043">
    <property type="entry name" value="UDP-N-acetylglucosamine 2-epimerase"/>
    <property type="match status" value="1"/>
</dbReference>
<sequence>MPLKTLTVFGTRPEAIKMAPLALQLAQDARFESRVCVTGQHRQMLDQVLELFGITPDYDLNIMKPGQDLTGVTTGILQGIQPVLAEFKPDVVLVHGDTATTFATSLAAYYQQIPIAHVEAGLRTNNLYSPWPEEGNRRLTGTLAALHFAPTATSRDNLLREGIDPASIFTTGNTVIDALLEVVHKLESPALRAQFERQFDYLAANRRMVLVTGHRRENFGGGFERICQALVQTARQFPEVDVLYPVHLNPNVREPVNRLLADVGNIYLIEPLDYLPFVYLMSRAYVILTDSGGIQEEAPALGKPVLVMRDTTERPEAVKAGTVKLVGTEVGSIAGELDRLLTDEGAYRDMSVAHNPYGDGKACGRIVQALADFAVASKGVTRRGPRTPATP</sequence>